<dbReference type="Proteomes" id="UP000244336">
    <property type="component" value="Chromosome 8"/>
</dbReference>
<evidence type="ECO:0000313" key="2">
    <source>
        <dbReference type="Proteomes" id="UP000244336"/>
    </source>
</evidence>
<sequence length="246" mass="27116">MTRDEPITYEELPAEHKQKYDEIKALFEADLIGYFEKTRHHGVRWKGFSPEGTLDGVDLSTPSENRTRALCQEVNYMVAHSLHRHSESLVNSFECVALRVVQKIMKHQYSPTGPTLGSYKGELPFQARPPLPYALAATESHGSPAYVVYKVGGDPVDHQFFSEPPKEIPHGYMCAYVLDSNNPVHSVQRVAGGVPGADADKQAWLAAYATGPSHDSAHSAPGAQVVDQISAILRDQFGILLYQAVS</sequence>
<dbReference type="AlphaFoldDB" id="A0A2T7CPQ9"/>
<name>A0A2T7CPQ9_9POAL</name>
<proteinExistence type="predicted"/>
<evidence type="ECO:0000313" key="1">
    <source>
        <dbReference type="EMBL" id="PUZ45329.1"/>
    </source>
</evidence>
<gene>
    <name evidence="1" type="ORF">GQ55_8G214100</name>
</gene>
<dbReference type="EMBL" id="CM009756">
    <property type="protein sequence ID" value="PUZ45329.1"/>
    <property type="molecule type" value="Genomic_DNA"/>
</dbReference>
<organism evidence="1 2">
    <name type="scientific">Panicum hallii var. hallii</name>
    <dbReference type="NCBI Taxonomy" id="1504633"/>
    <lineage>
        <taxon>Eukaryota</taxon>
        <taxon>Viridiplantae</taxon>
        <taxon>Streptophyta</taxon>
        <taxon>Embryophyta</taxon>
        <taxon>Tracheophyta</taxon>
        <taxon>Spermatophyta</taxon>
        <taxon>Magnoliopsida</taxon>
        <taxon>Liliopsida</taxon>
        <taxon>Poales</taxon>
        <taxon>Poaceae</taxon>
        <taxon>PACMAD clade</taxon>
        <taxon>Panicoideae</taxon>
        <taxon>Panicodae</taxon>
        <taxon>Paniceae</taxon>
        <taxon>Panicinae</taxon>
        <taxon>Panicum</taxon>
        <taxon>Panicum sect. Panicum</taxon>
    </lineage>
</organism>
<keyword evidence="2" id="KW-1185">Reference proteome</keyword>
<reference evidence="1 2" key="1">
    <citation type="submission" date="2018-04" db="EMBL/GenBank/DDBJ databases">
        <title>WGS assembly of Panicum hallii var. hallii HAL2.</title>
        <authorList>
            <person name="Lovell J."/>
            <person name="Jenkins J."/>
            <person name="Lowry D."/>
            <person name="Mamidi S."/>
            <person name="Sreedasyam A."/>
            <person name="Weng X."/>
            <person name="Barry K."/>
            <person name="Bonette J."/>
            <person name="Campitelli B."/>
            <person name="Daum C."/>
            <person name="Gordon S."/>
            <person name="Gould B."/>
            <person name="Lipzen A."/>
            <person name="MacQueen A."/>
            <person name="Palacio-Mejia J."/>
            <person name="Plott C."/>
            <person name="Shakirov E."/>
            <person name="Shu S."/>
            <person name="Yoshinaga Y."/>
            <person name="Zane M."/>
            <person name="Rokhsar D."/>
            <person name="Grimwood J."/>
            <person name="Schmutz J."/>
            <person name="Juenger T."/>
        </authorList>
    </citation>
    <scope>NUCLEOTIDE SEQUENCE [LARGE SCALE GENOMIC DNA]</scope>
    <source>
        <strain evidence="2">cv. HAL2</strain>
    </source>
</reference>
<protein>
    <submittedName>
        <fullName evidence="1">Uncharacterized protein</fullName>
    </submittedName>
</protein>
<accession>A0A2T7CPQ9</accession>
<dbReference type="Gramene" id="PUZ45329">
    <property type="protein sequence ID" value="PUZ45329"/>
    <property type="gene ID" value="GQ55_8G214100"/>
</dbReference>